<dbReference type="PANTHER" id="PTHR32166:SF74">
    <property type="entry name" value="OS05G0256350 PROTEIN"/>
    <property type="match status" value="1"/>
</dbReference>
<feature type="region of interest" description="Disordered" evidence="4">
    <location>
        <begin position="85"/>
        <end position="107"/>
    </location>
</feature>
<evidence type="ECO:0000313" key="7">
    <source>
        <dbReference type="EMBL" id="CAA0833259.1"/>
    </source>
</evidence>
<evidence type="ECO:0000256" key="3">
    <source>
        <dbReference type="ARBA" id="ARBA00022833"/>
    </source>
</evidence>
<dbReference type="Proteomes" id="UP001153555">
    <property type="component" value="Unassembled WGS sequence"/>
</dbReference>
<evidence type="ECO:0000313" key="8">
    <source>
        <dbReference type="Proteomes" id="UP001153555"/>
    </source>
</evidence>
<feature type="compositionally biased region" description="Acidic residues" evidence="4">
    <location>
        <begin position="539"/>
        <end position="573"/>
    </location>
</feature>
<reference evidence="7" key="1">
    <citation type="submission" date="2019-12" db="EMBL/GenBank/DDBJ databases">
        <authorList>
            <person name="Scholes J."/>
        </authorList>
    </citation>
    <scope>NUCLEOTIDE SEQUENCE</scope>
</reference>
<sequence>MSDAVTSQASRSNTKNDIGWKYCHAPNDSDTNTAVCNYCAKIMNGGITRAKNHLMGRKGDVAACKKCPTEVREELWAYVKEKENTGPGDSKYVSLDDSDDDTSLPPSRKNVAELKGLMDLFCRKPETAIGKRKKEKLKQVSIREACDKEATARVHELIARFWYHGNLSFNLVKHPCLGTMVAGIGSFGPHLQTPSPHEMRVPLLNNEVDYTKNLMSHHGAEWKRIGCSVMFDAWTDSKQRCIVNFLVNSQAGTMFVKSMDASDFDKTGQKLFELLDSPVQEIGEENVVQVITDNGSNYVDAGKLLEDNRPHLYWTPCAAHCIDLMLEDIGKLPLIRKTIKSGIFLVGFIYAHSSTLSLLRHFTNKREMVKHVVTRFATSFLSLERLHQEKSNLRRMFTSEEWNKNKFSKDAKGREAMRVVLRPSYWNNVVCTLKVMALFVRGLRLVDGEKNPTMGYIYEAMDKAKEAIMTSFSNGERKYKDVFEVIDKMWNLQLHRPLHVAAHFLNSEFFLRTSKWSMTWRLAVDSWSALRGRGKEKVVEDEEVEFEDQDDESQKEEDFVDLEDSDGEEEEGDALLNDNMENDYVGLEEED</sequence>
<evidence type="ECO:0000259" key="6">
    <source>
        <dbReference type="Pfam" id="PF04937"/>
    </source>
</evidence>
<dbReference type="PANTHER" id="PTHR32166">
    <property type="entry name" value="OSJNBA0013A04.12 PROTEIN"/>
    <property type="match status" value="1"/>
</dbReference>
<evidence type="ECO:0000259" key="5">
    <source>
        <dbReference type="Pfam" id="PF02892"/>
    </source>
</evidence>
<organism evidence="7 8">
    <name type="scientific">Striga hermonthica</name>
    <name type="common">Purple witchweed</name>
    <name type="synonym">Buchnera hermonthica</name>
    <dbReference type="NCBI Taxonomy" id="68872"/>
    <lineage>
        <taxon>Eukaryota</taxon>
        <taxon>Viridiplantae</taxon>
        <taxon>Streptophyta</taxon>
        <taxon>Embryophyta</taxon>
        <taxon>Tracheophyta</taxon>
        <taxon>Spermatophyta</taxon>
        <taxon>Magnoliopsida</taxon>
        <taxon>eudicotyledons</taxon>
        <taxon>Gunneridae</taxon>
        <taxon>Pentapetalae</taxon>
        <taxon>asterids</taxon>
        <taxon>lamiids</taxon>
        <taxon>Lamiales</taxon>
        <taxon>Orobanchaceae</taxon>
        <taxon>Buchnereae</taxon>
        <taxon>Striga</taxon>
    </lineage>
</organism>
<dbReference type="EMBL" id="CACSLK010027838">
    <property type="protein sequence ID" value="CAA0833259.1"/>
    <property type="molecule type" value="Genomic_DNA"/>
</dbReference>
<dbReference type="OrthoDB" id="2012664at2759"/>
<protein>
    <submittedName>
        <fullName evidence="7">HAT transposon superfamily</fullName>
    </submittedName>
</protein>
<accession>A0A9N7NF44</accession>
<dbReference type="InterPro" id="IPR007021">
    <property type="entry name" value="DUF659"/>
</dbReference>
<gene>
    <name evidence="7" type="ORF">SHERM_28526</name>
</gene>
<evidence type="ECO:0000256" key="1">
    <source>
        <dbReference type="ARBA" id="ARBA00022723"/>
    </source>
</evidence>
<keyword evidence="2" id="KW-0863">Zinc-finger</keyword>
<dbReference type="Pfam" id="PF02892">
    <property type="entry name" value="zf-BED"/>
    <property type="match status" value="1"/>
</dbReference>
<dbReference type="SUPFAM" id="SSF53098">
    <property type="entry name" value="Ribonuclease H-like"/>
    <property type="match status" value="1"/>
</dbReference>
<dbReference type="AlphaFoldDB" id="A0A9N7NF44"/>
<keyword evidence="8" id="KW-1185">Reference proteome</keyword>
<comment type="caution">
    <text evidence="7">The sequence shown here is derived from an EMBL/GenBank/DDBJ whole genome shotgun (WGS) entry which is preliminary data.</text>
</comment>
<keyword evidence="3" id="KW-0862">Zinc</keyword>
<dbReference type="InterPro" id="IPR012337">
    <property type="entry name" value="RNaseH-like_sf"/>
</dbReference>
<proteinExistence type="predicted"/>
<feature type="region of interest" description="Disordered" evidence="4">
    <location>
        <begin position="538"/>
        <end position="591"/>
    </location>
</feature>
<dbReference type="Pfam" id="PF04937">
    <property type="entry name" value="DUF659"/>
    <property type="match status" value="1"/>
</dbReference>
<name>A0A9N7NF44_STRHE</name>
<feature type="domain" description="BED-type" evidence="5">
    <location>
        <begin position="20"/>
        <end position="54"/>
    </location>
</feature>
<feature type="domain" description="DUF659" evidence="6">
    <location>
        <begin position="194"/>
        <end position="340"/>
    </location>
</feature>
<evidence type="ECO:0000256" key="4">
    <source>
        <dbReference type="SAM" id="MobiDB-lite"/>
    </source>
</evidence>
<keyword evidence="1" id="KW-0479">Metal-binding</keyword>
<dbReference type="GO" id="GO:0003677">
    <property type="term" value="F:DNA binding"/>
    <property type="evidence" value="ECO:0007669"/>
    <property type="project" value="InterPro"/>
</dbReference>
<dbReference type="InterPro" id="IPR003656">
    <property type="entry name" value="Znf_BED"/>
</dbReference>
<evidence type="ECO:0000256" key="2">
    <source>
        <dbReference type="ARBA" id="ARBA00022771"/>
    </source>
</evidence>
<dbReference type="GO" id="GO:0008270">
    <property type="term" value="F:zinc ion binding"/>
    <property type="evidence" value="ECO:0007669"/>
    <property type="project" value="UniProtKB-KW"/>
</dbReference>